<proteinExistence type="predicted"/>
<dbReference type="Pfam" id="PF00583">
    <property type="entry name" value="Acetyltransf_1"/>
    <property type="match status" value="1"/>
</dbReference>
<dbReference type="InterPro" id="IPR050832">
    <property type="entry name" value="Bact_Acetyltransf"/>
</dbReference>
<dbReference type="GO" id="GO:0016747">
    <property type="term" value="F:acyltransferase activity, transferring groups other than amino-acyl groups"/>
    <property type="evidence" value="ECO:0007669"/>
    <property type="project" value="InterPro"/>
</dbReference>
<evidence type="ECO:0000256" key="3">
    <source>
        <dbReference type="SAM" id="MobiDB-lite"/>
    </source>
</evidence>
<evidence type="ECO:0000256" key="2">
    <source>
        <dbReference type="ARBA" id="ARBA00023315"/>
    </source>
</evidence>
<reference evidence="5 6" key="1">
    <citation type="journal article" date="2013" name="Genome Announc.">
        <title>Genome Sequences of 28 Bordetella pertussis U.S. Outbreak Strains Dating from 2010 to 2012.</title>
        <authorList>
            <person name="Harvill E.T."/>
            <person name="Goodfield L.L."/>
            <person name="Ivanov Y."/>
            <person name="Meyer J.A."/>
            <person name="Newth C."/>
            <person name="Cassiday P."/>
            <person name="Tondella M.L."/>
            <person name="Liao P."/>
            <person name="Zimmerman J."/>
            <person name="Meert K."/>
            <person name="Wessel D."/>
            <person name="Berger J."/>
            <person name="Dean J.M."/>
            <person name="Holubkov R."/>
            <person name="Burr J."/>
            <person name="Liu T."/>
            <person name="Brinkac L."/>
            <person name="Kim M."/>
            <person name="Losada L."/>
        </authorList>
    </citation>
    <scope>NUCLEOTIDE SEQUENCE [LARGE SCALE GENOMIC DNA]</scope>
    <source>
        <strain evidence="5 6">CHLA-26</strain>
    </source>
</reference>
<gene>
    <name evidence="5" type="ORF">L566_3721</name>
</gene>
<dbReference type="PANTHER" id="PTHR43877:SF1">
    <property type="entry name" value="ACETYLTRANSFERASE"/>
    <property type="match status" value="1"/>
</dbReference>
<accession>A0AAI9J1T5</accession>
<dbReference type="AlphaFoldDB" id="A0AAI9J1T5"/>
<evidence type="ECO:0000313" key="5">
    <source>
        <dbReference type="EMBL" id="ETH30969.1"/>
    </source>
</evidence>
<name>A0AAI9J1T5_BORPT</name>
<dbReference type="Proteomes" id="UP000018679">
    <property type="component" value="Unassembled WGS sequence"/>
</dbReference>
<protein>
    <submittedName>
        <fullName evidence="5">Acetyltransferase, GNAT family</fullName>
    </submittedName>
</protein>
<feature type="domain" description="N-acetyltransferase" evidence="4">
    <location>
        <begin position="111"/>
        <end position="263"/>
    </location>
</feature>
<comment type="caution">
    <text evidence="5">The sequence shown here is derived from an EMBL/GenBank/DDBJ whole genome shotgun (WGS) entry which is preliminary data.</text>
</comment>
<dbReference type="PANTHER" id="PTHR43877">
    <property type="entry name" value="AMINOALKYLPHOSPHONATE N-ACETYLTRANSFERASE-RELATED-RELATED"/>
    <property type="match status" value="1"/>
</dbReference>
<keyword evidence="1" id="KW-0808">Transferase</keyword>
<dbReference type="InterPro" id="IPR016181">
    <property type="entry name" value="Acyl_CoA_acyltransferase"/>
</dbReference>
<evidence type="ECO:0000313" key="6">
    <source>
        <dbReference type="Proteomes" id="UP000018679"/>
    </source>
</evidence>
<dbReference type="PROSITE" id="PS51186">
    <property type="entry name" value="GNAT"/>
    <property type="match status" value="1"/>
</dbReference>
<feature type="region of interest" description="Disordered" evidence="3">
    <location>
        <begin position="14"/>
        <end position="33"/>
    </location>
</feature>
<dbReference type="EMBL" id="AXSB02000025">
    <property type="protein sequence ID" value="ETH30969.1"/>
    <property type="molecule type" value="Genomic_DNA"/>
</dbReference>
<sequence>MGLFEHGVERGDAGRRVVQPRPGGDGGHEIARRRGDPFNEGVLRLLVVLLRVFPAETEHLGLLRRETAALFTYLHYIWRNPAATLRVRCGARRESFHHTPFDARGCCRIFQRVRLAALREAPEAFGSSYEEESVDTIAQWRARLAPREGYVLLGAFVDGALAGVGGVARGHTMKQRHKAEIWGIYVVPAQRRGGLARQLTEALLARAARMTGVRHVLLSVGADNGAAHALYASLGFAEYGREPDAMLVGGRLLANILMIRPLAAR</sequence>
<dbReference type="SUPFAM" id="SSF55729">
    <property type="entry name" value="Acyl-CoA N-acyltransferases (Nat)"/>
    <property type="match status" value="1"/>
</dbReference>
<dbReference type="CDD" id="cd04301">
    <property type="entry name" value="NAT_SF"/>
    <property type="match status" value="1"/>
</dbReference>
<evidence type="ECO:0000256" key="1">
    <source>
        <dbReference type="ARBA" id="ARBA00022679"/>
    </source>
</evidence>
<evidence type="ECO:0000259" key="4">
    <source>
        <dbReference type="PROSITE" id="PS51186"/>
    </source>
</evidence>
<dbReference type="InterPro" id="IPR000182">
    <property type="entry name" value="GNAT_dom"/>
</dbReference>
<organism evidence="5 6">
    <name type="scientific">Bordetella pertussis CHLA-26</name>
    <dbReference type="NCBI Taxonomy" id="1331284"/>
    <lineage>
        <taxon>Bacteria</taxon>
        <taxon>Pseudomonadati</taxon>
        <taxon>Pseudomonadota</taxon>
        <taxon>Betaproteobacteria</taxon>
        <taxon>Burkholderiales</taxon>
        <taxon>Alcaligenaceae</taxon>
        <taxon>Bordetella</taxon>
    </lineage>
</organism>
<keyword evidence="2" id="KW-0012">Acyltransferase</keyword>
<dbReference type="Gene3D" id="3.40.630.30">
    <property type="match status" value="1"/>
</dbReference>